<dbReference type="AlphaFoldDB" id="M5U9M5"/>
<dbReference type="PATRIC" id="fig|1263870.3.peg.455"/>
<sequence>MRAESSFDGDRDDKIRTCDLCTPSENAGNHPLHAIHGVSDDPANVAQLCSPSCSPETWQRVAELAERMTADELELWLKVGESMAPTVATDAPSHNRL</sequence>
<evidence type="ECO:0000313" key="2">
    <source>
        <dbReference type="Proteomes" id="UP000011885"/>
    </source>
</evidence>
<proteinExistence type="predicted"/>
<gene>
    <name evidence="1" type="ORF">RSSM_00417</name>
</gene>
<protein>
    <submittedName>
        <fullName evidence="1">Uncharacterized protein</fullName>
    </submittedName>
</protein>
<accession>M5U9M5</accession>
<dbReference type="Proteomes" id="UP000011885">
    <property type="component" value="Unassembled WGS sequence"/>
</dbReference>
<comment type="caution">
    <text evidence="1">The sequence shown here is derived from an EMBL/GenBank/DDBJ whole genome shotgun (WGS) entry which is preliminary data.</text>
</comment>
<organism evidence="1 2">
    <name type="scientific">Rhodopirellula sallentina SM41</name>
    <dbReference type="NCBI Taxonomy" id="1263870"/>
    <lineage>
        <taxon>Bacteria</taxon>
        <taxon>Pseudomonadati</taxon>
        <taxon>Planctomycetota</taxon>
        <taxon>Planctomycetia</taxon>
        <taxon>Pirellulales</taxon>
        <taxon>Pirellulaceae</taxon>
        <taxon>Rhodopirellula</taxon>
    </lineage>
</organism>
<keyword evidence="2" id="KW-1185">Reference proteome</keyword>
<evidence type="ECO:0000313" key="1">
    <source>
        <dbReference type="EMBL" id="EMI58137.1"/>
    </source>
</evidence>
<reference evidence="1 2" key="1">
    <citation type="journal article" date="2013" name="Mar. Genomics">
        <title>Expression of sulfatases in Rhodopirellula baltica and the diversity of sulfatases in the genus Rhodopirellula.</title>
        <authorList>
            <person name="Wegner C.E."/>
            <person name="Richter-Heitmann T."/>
            <person name="Klindworth A."/>
            <person name="Klockow C."/>
            <person name="Richter M."/>
            <person name="Achstetter T."/>
            <person name="Glockner F.O."/>
            <person name="Harder J."/>
        </authorList>
    </citation>
    <scope>NUCLEOTIDE SEQUENCE [LARGE SCALE GENOMIC DNA]</scope>
    <source>
        <strain evidence="1 2">SM41</strain>
    </source>
</reference>
<name>M5U9M5_9BACT</name>
<dbReference type="EMBL" id="ANOH01000039">
    <property type="protein sequence ID" value="EMI58137.1"/>
    <property type="molecule type" value="Genomic_DNA"/>
</dbReference>